<evidence type="ECO:0000313" key="3">
    <source>
        <dbReference type="Proteomes" id="UP000008311"/>
    </source>
</evidence>
<dbReference type="InterPro" id="IPR044578">
    <property type="entry name" value="BIR6-like"/>
</dbReference>
<sequence length="243" mass="27349">MATHSQQFLGFLTRLKKTRYLSTYLHSSISNFPFSTQNCQLDTLGSDPSLTKLNNQSNIDERYILRELSDLLPISHKASIARSYELNQSTKQSENRGVVADCYLSPEDKLRGVFLQKLKGKSAIENALGKIGVDLSIDVVANVLDRGNLGGEAMIIFFNWAIKQPTIPKDIHSYNVLIRALGRRKFIDFVLKVLVDLKAEDINVNLETLSIVMDSLLRARQVYKAIQMFGNSESLDLNVILNL</sequence>
<dbReference type="Proteomes" id="UP000008311">
    <property type="component" value="Unassembled WGS sequence"/>
</dbReference>
<dbReference type="eggNOG" id="KOG4197">
    <property type="taxonomic scope" value="Eukaryota"/>
</dbReference>
<gene>
    <name evidence="2" type="ORF">RCOM_1601600</name>
</gene>
<name>B9R8Q1_RICCO</name>
<accession>B9R8Q1</accession>
<dbReference type="GO" id="GO:0008380">
    <property type="term" value="P:RNA splicing"/>
    <property type="evidence" value="ECO:0007669"/>
    <property type="project" value="InterPro"/>
</dbReference>
<dbReference type="InterPro" id="IPR011990">
    <property type="entry name" value="TPR-like_helical_dom_sf"/>
</dbReference>
<dbReference type="NCBIfam" id="TIGR00756">
    <property type="entry name" value="PPR"/>
    <property type="match status" value="1"/>
</dbReference>
<evidence type="ECO:0000256" key="1">
    <source>
        <dbReference type="ARBA" id="ARBA00022737"/>
    </source>
</evidence>
<dbReference type="Gene3D" id="1.25.40.10">
    <property type="entry name" value="Tetratricopeptide repeat domain"/>
    <property type="match status" value="1"/>
</dbReference>
<evidence type="ECO:0000313" key="2">
    <source>
        <dbReference type="EMBL" id="EEF52881.1"/>
    </source>
</evidence>
<keyword evidence="1" id="KW-0677">Repeat</keyword>
<dbReference type="InParanoid" id="B9R8Q1"/>
<dbReference type="STRING" id="3988.B9R8Q1"/>
<reference evidence="3" key="1">
    <citation type="journal article" date="2010" name="Nat. Biotechnol.">
        <title>Draft genome sequence of the oilseed species Ricinus communis.</title>
        <authorList>
            <person name="Chan A.P."/>
            <person name="Crabtree J."/>
            <person name="Zhao Q."/>
            <person name="Lorenzi H."/>
            <person name="Orvis J."/>
            <person name="Puiu D."/>
            <person name="Melake-Berhan A."/>
            <person name="Jones K.M."/>
            <person name="Redman J."/>
            <person name="Chen G."/>
            <person name="Cahoon E.B."/>
            <person name="Gedil M."/>
            <person name="Stanke M."/>
            <person name="Haas B.J."/>
            <person name="Wortman J.R."/>
            <person name="Fraser-Liggett C.M."/>
            <person name="Ravel J."/>
            <person name="Rabinowicz P.D."/>
        </authorList>
    </citation>
    <scope>NUCLEOTIDE SEQUENCE [LARGE SCALE GENOMIC DNA]</scope>
    <source>
        <strain evidence="3">cv. Hale</strain>
    </source>
</reference>
<dbReference type="InterPro" id="IPR002885">
    <property type="entry name" value="PPR_rpt"/>
</dbReference>
<dbReference type="EMBL" id="EQ973772">
    <property type="protein sequence ID" value="EEF52881.1"/>
    <property type="molecule type" value="Genomic_DNA"/>
</dbReference>
<proteinExistence type="predicted"/>
<dbReference type="PANTHER" id="PTHR47003">
    <property type="entry name" value="OS01G0970900 PROTEIN"/>
    <property type="match status" value="1"/>
</dbReference>
<evidence type="ECO:0008006" key="4">
    <source>
        <dbReference type="Google" id="ProtNLM"/>
    </source>
</evidence>
<dbReference type="AlphaFoldDB" id="B9R8Q1"/>
<keyword evidence="3" id="KW-1185">Reference proteome</keyword>
<organism evidence="2 3">
    <name type="scientific">Ricinus communis</name>
    <name type="common">Castor bean</name>
    <dbReference type="NCBI Taxonomy" id="3988"/>
    <lineage>
        <taxon>Eukaryota</taxon>
        <taxon>Viridiplantae</taxon>
        <taxon>Streptophyta</taxon>
        <taxon>Embryophyta</taxon>
        <taxon>Tracheophyta</taxon>
        <taxon>Spermatophyta</taxon>
        <taxon>Magnoliopsida</taxon>
        <taxon>eudicotyledons</taxon>
        <taxon>Gunneridae</taxon>
        <taxon>Pentapetalae</taxon>
        <taxon>rosids</taxon>
        <taxon>fabids</taxon>
        <taxon>Malpighiales</taxon>
        <taxon>Euphorbiaceae</taxon>
        <taxon>Acalyphoideae</taxon>
        <taxon>Acalypheae</taxon>
        <taxon>Ricinus</taxon>
    </lineage>
</organism>
<dbReference type="PANTHER" id="PTHR47003:SF11">
    <property type="entry name" value="PPR SUPERFAMILY PROTEIN"/>
    <property type="match status" value="1"/>
</dbReference>
<protein>
    <recommendedName>
        <fullName evidence="4">Pentatricopeptide repeat-containing protein</fullName>
    </recommendedName>
</protein>